<evidence type="ECO:0000256" key="1">
    <source>
        <dbReference type="ARBA" id="ARBA00007812"/>
    </source>
</evidence>
<dbReference type="SUPFAM" id="SSF52467">
    <property type="entry name" value="DHS-like NAD/FAD-binding domain"/>
    <property type="match status" value="1"/>
</dbReference>
<dbReference type="AlphaFoldDB" id="A0A0C6P9N8"/>
<dbReference type="CDD" id="cd02004">
    <property type="entry name" value="TPP_BZL_OCoD_HPCL"/>
    <property type="match status" value="1"/>
</dbReference>
<dbReference type="GeneID" id="56480791"/>
<dbReference type="NCBIfam" id="NF004807">
    <property type="entry name" value="PRK06154.1"/>
    <property type="match status" value="1"/>
</dbReference>
<dbReference type="GO" id="GO:0005948">
    <property type="term" value="C:acetolactate synthase complex"/>
    <property type="evidence" value="ECO:0007669"/>
    <property type="project" value="TreeGrafter"/>
</dbReference>
<dbReference type="HOGENOM" id="CLU_013748_3_1_4"/>
<dbReference type="InterPro" id="IPR045229">
    <property type="entry name" value="TPP_enz"/>
</dbReference>
<evidence type="ECO:0000259" key="4">
    <source>
        <dbReference type="Pfam" id="PF00205"/>
    </source>
</evidence>
<keyword evidence="2 3" id="KW-0786">Thiamine pyrophosphate</keyword>
<dbReference type="GO" id="GO:0009097">
    <property type="term" value="P:isoleucine biosynthetic process"/>
    <property type="evidence" value="ECO:0007669"/>
    <property type="project" value="TreeGrafter"/>
</dbReference>
<dbReference type="SUPFAM" id="SSF52518">
    <property type="entry name" value="Thiamin diphosphate-binding fold (THDP-binding)"/>
    <property type="match status" value="2"/>
</dbReference>
<dbReference type="GO" id="GO:0030976">
    <property type="term" value="F:thiamine pyrophosphate binding"/>
    <property type="evidence" value="ECO:0007669"/>
    <property type="project" value="InterPro"/>
</dbReference>
<dbReference type="Gene3D" id="3.40.50.970">
    <property type="match status" value="2"/>
</dbReference>
<dbReference type="PANTHER" id="PTHR18968">
    <property type="entry name" value="THIAMINE PYROPHOSPHATE ENZYMES"/>
    <property type="match status" value="1"/>
</dbReference>
<proteinExistence type="inferred from homology"/>
<dbReference type="PANTHER" id="PTHR18968:SF13">
    <property type="entry name" value="ACETOLACTATE SYNTHASE CATALYTIC SUBUNIT, MITOCHONDRIAL"/>
    <property type="match status" value="1"/>
</dbReference>
<dbReference type="GO" id="GO:0009099">
    <property type="term" value="P:L-valine biosynthetic process"/>
    <property type="evidence" value="ECO:0007669"/>
    <property type="project" value="TreeGrafter"/>
</dbReference>
<accession>A0A0C6P9N8</accession>
<dbReference type="CDD" id="cd07035">
    <property type="entry name" value="TPP_PYR_POX_like"/>
    <property type="match status" value="1"/>
</dbReference>
<dbReference type="Pfam" id="PF00205">
    <property type="entry name" value="TPP_enzyme_M"/>
    <property type="match status" value="1"/>
</dbReference>
<dbReference type="GO" id="GO:0050660">
    <property type="term" value="F:flavin adenine dinucleotide binding"/>
    <property type="evidence" value="ECO:0007669"/>
    <property type="project" value="TreeGrafter"/>
</dbReference>
<dbReference type="InterPro" id="IPR029061">
    <property type="entry name" value="THDP-binding"/>
</dbReference>
<evidence type="ECO:0000259" key="6">
    <source>
        <dbReference type="Pfam" id="PF02776"/>
    </source>
</evidence>
<evidence type="ECO:0000259" key="5">
    <source>
        <dbReference type="Pfam" id="PF02775"/>
    </source>
</evidence>
<protein>
    <submittedName>
        <fullName evidence="7">Thiamine pyrophosphate enzyme</fullName>
    </submittedName>
</protein>
<evidence type="ECO:0000256" key="3">
    <source>
        <dbReference type="RuleBase" id="RU362132"/>
    </source>
</evidence>
<feature type="domain" description="Thiamine pyrophosphate enzyme N-terminal TPP-binding" evidence="6">
    <location>
        <begin position="23"/>
        <end position="124"/>
    </location>
</feature>
<dbReference type="InterPro" id="IPR029035">
    <property type="entry name" value="DHS-like_NAD/FAD-binding_dom"/>
</dbReference>
<evidence type="ECO:0000313" key="7">
    <source>
        <dbReference type="EMBL" id="CCJ54799.1"/>
    </source>
</evidence>
<reference evidence="7 8" key="1">
    <citation type="journal article" date="2012" name="BMC Genomics">
        <title>Comparative genomics of the classical Bordetella subspecies: the evolution and exchange of virulence-associated diversity amongst closely related pathogens.</title>
        <authorList>
            <person name="Park J."/>
            <person name="Zhang Y."/>
            <person name="Buboltz A.M."/>
            <person name="Zhang X."/>
            <person name="Schuster S.C."/>
            <person name="Ahuja U."/>
            <person name="Liu M."/>
            <person name="Miller J.F."/>
            <person name="Sebaihia M."/>
            <person name="Bentley S.D."/>
            <person name="Parkhill J."/>
            <person name="Harvill E.T."/>
        </authorList>
    </citation>
    <scope>NUCLEOTIDE SEQUENCE [LARGE SCALE GENOMIC DNA]</scope>
    <source>
        <strain evidence="7 8">253</strain>
    </source>
</reference>
<dbReference type="InterPro" id="IPR011766">
    <property type="entry name" value="TPP_enzyme_TPP-bd"/>
</dbReference>
<dbReference type="RefSeq" id="WP_003807873.1">
    <property type="nucleotide sequence ID" value="NC_019382.1"/>
</dbReference>
<dbReference type="GO" id="GO:0000287">
    <property type="term" value="F:magnesium ion binding"/>
    <property type="evidence" value="ECO:0007669"/>
    <property type="project" value="InterPro"/>
</dbReference>
<dbReference type="InterPro" id="IPR012001">
    <property type="entry name" value="Thiamin_PyroP_enz_TPP-bd_dom"/>
</dbReference>
<dbReference type="OrthoDB" id="2254214at2"/>
<dbReference type="Gene3D" id="3.40.50.1220">
    <property type="entry name" value="TPP-binding domain"/>
    <property type="match status" value="1"/>
</dbReference>
<dbReference type="EMBL" id="HE965806">
    <property type="protein sequence ID" value="CCJ54799.1"/>
    <property type="molecule type" value="Genomic_DNA"/>
</dbReference>
<dbReference type="Pfam" id="PF02776">
    <property type="entry name" value="TPP_enzyme_N"/>
    <property type="match status" value="1"/>
</dbReference>
<evidence type="ECO:0000256" key="2">
    <source>
        <dbReference type="ARBA" id="ARBA00023052"/>
    </source>
</evidence>
<feature type="domain" description="Thiamine pyrophosphate enzyme TPP-binding" evidence="5">
    <location>
        <begin position="407"/>
        <end position="555"/>
    </location>
</feature>
<dbReference type="InterPro" id="IPR012000">
    <property type="entry name" value="Thiamin_PyroP_enz_cen_dom"/>
</dbReference>
<name>A0A0C6P9N8_BORBO</name>
<dbReference type="Proteomes" id="UP000007564">
    <property type="component" value="Chromosome"/>
</dbReference>
<dbReference type="KEGG" id="bbh:BN112_2882"/>
<comment type="similarity">
    <text evidence="1 3">Belongs to the TPP enzyme family.</text>
</comment>
<feature type="domain" description="Thiamine pyrophosphate enzyme central" evidence="4">
    <location>
        <begin position="205"/>
        <end position="338"/>
    </location>
</feature>
<evidence type="ECO:0000313" key="8">
    <source>
        <dbReference type="Proteomes" id="UP000007564"/>
    </source>
</evidence>
<dbReference type="Pfam" id="PF02775">
    <property type="entry name" value="TPP_enzyme_C"/>
    <property type="match status" value="1"/>
</dbReference>
<sequence length="568" mass="61416">MNACLPAEAPLADPDPLDPDRKAVDEVARILKAEHTELLFCFPINSLIDAATAAGIRPVVARTERAVVGMADGYARASLGERVGVCAVQYGPGCENAFGAMAQAYSDSSPVLMLPGGVNESRTDVRPNFETAKHYGNITKWVARVNRPDRVGEMMRRAYTGLRNGRRGPVALELPMDVMEQPVGRSASRHAPSQAIRTLCDPDTVRAACRLLLAAERPVLHAGAGVLQSGATPELVELAELLSIPTMTTLSGKSGFPERHPLALGSGGMAWPATVAHGLRTADLLFGVGASLTKSVFAAPLPAGRRAMQLAVDDSDLNKDYPLDHALLGDARLVLRQMIDMLKNEFGVQPDPARTARTGGELEAIRQAWLRQWHDKLTSASRPINPYRVVHDLQIAWADRDVIITHDAGSPRDQLSPFYRCRRPGEYLGWGRSTHLGYSLPLALGAKMARPDALVAHLLGDAAFGECAMDLETAVRNRIGTVTVLMNNGCMGGYDKHMPLSSTTHRTRFLSGDYEMIARGLGAWTERVEDPARLVEALREAARVADTGRPAVLEIMTAEEKALSQEAP</sequence>
<gene>
    <name evidence="7" type="ORF">BN112_2882</name>
</gene>
<organism evidence="7 8">
    <name type="scientific">Bordetella bronchiseptica 253</name>
    <dbReference type="NCBI Taxonomy" id="568707"/>
    <lineage>
        <taxon>Bacteria</taxon>
        <taxon>Pseudomonadati</taxon>
        <taxon>Pseudomonadota</taxon>
        <taxon>Betaproteobacteria</taxon>
        <taxon>Burkholderiales</taxon>
        <taxon>Alcaligenaceae</taxon>
        <taxon>Bordetella</taxon>
    </lineage>
</organism>
<dbReference type="GO" id="GO:0003984">
    <property type="term" value="F:acetolactate synthase activity"/>
    <property type="evidence" value="ECO:0007669"/>
    <property type="project" value="TreeGrafter"/>
</dbReference>